<feature type="domain" description="MYND-type" evidence="5">
    <location>
        <begin position="418"/>
        <end position="460"/>
    </location>
</feature>
<evidence type="ECO:0000313" key="7">
    <source>
        <dbReference type="Proteomes" id="UP001218218"/>
    </source>
</evidence>
<dbReference type="SUPFAM" id="SSF144232">
    <property type="entry name" value="HIT/MYND zinc finger-like"/>
    <property type="match status" value="1"/>
</dbReference>
<dbReference type="InterPro" id="IPR002893">
    <property type="entry name" value="Znf_MYND"/>
</dbReference>
<dbReference type="Proteomes" id="UP001218218">
    <property type="component" value="Unassembled WGS sequence"/>
</dbReference>
<keyword evidence="2 4" id="KW-0863">Zinc-finger</keyword>
<keyword evidence="1" id="KW-0479">Metal-binding</keyword>
<dbReference type="PROSITE" id="PS50865">
    <property type="entry name" value="ZF_MYND_2"/>
    <property type="match status" value="1"/>
</dbReference>
<evidence type="ECO:0000259" key="5">
    <source>
        <dbReference type="PROSITE" id="PS50865"/>
    </source>
</evidence>
<dbReference type="Gene3D" id="6.10.140.2220">
    <property type="match status" value="1"/>
</dbReference>
<dbReference type="AlphaFoldDB" id="A0AAD7A079"/>
<evidence type="ECO:0000256" key="3">
    <source>
        <dbReference type="ARBA" id="ARBA00022833"/>
    </source>
</evidence>
<organism evidence="6 7">
    <name type="scientific">Mycena albidolilacea</name>
    <dbReference type="NCBI Taxonomy" id="1033008"/>
    <lineage>
        <taxon>Eukaryota</taxon>
        <taxon>Fungi</taxon>
        <taxon>Dikarya</taxon>
        <taxon>Basidiomycota</taxon>
        <taxon>Agaricomycotina</taxon>
        <taxon>Agaricomycetes</taxon>
        <taxon>Agaricomycetidae</taxon>
        <taxon>Agaricales</taxon>
        <taxon>Marasmiineae</taxon>
        <taxon>Mycenaceae</taxon>
        <taxon>Mycena</taxon>
    </lineage>
</organism>
<name>A0AAD7A079_9AGAR</name>
<sequence length="585" mass="65955">MPTPRVVPSAAVIAREVDRLTIARQQKKLPSTFLHSFSVKERLRDLAVDALPDAESAIDRTCTKVLSDTELATVKLANDALLLFSRLAYLVDHDNPALRSMMLHSWDAGVWKWMLFLYNAGVDLNISIANEGGPLPLTRQSITVGIMDALVGCADSVPLGKRLIRVPDIVALIAKLWAEDLEIPGRPNVVHKELTFTMYHIMNDALDDSIFSTLVDAVDGGAETIMRAATAHFRRLVSSAPIISKDIDSQIFFIEFLAKNPMLRDAMHKDTVDTLSIALSAIDALAKQSAQVRGYETVQSCIDIFLLQHLLSGTNVKPLIHSINNGLLRTLYDARVAFRLNEDCCEALAEVIIRVVGPSLIFRSVLHAVERSETKTGFFASYHSAGDEYHEWETLEEEYQDMMQFKYAIDDDPRPCGLTECPTNDLDVLVKLQRCGRCQYKRYCSKECQQRDWPKHKHRCIKESPAEITPVSDREFARERAELEVRRDIRSLFERVQKNPALQTKQHLMFQVDFTTLDRNISIGIAPGGRTDKTESERSAAIYAKVQSGRQLIQSLGLVTGWKELQTSSQPENILFPEKFRKMIK</sequence>
<gene>
    <name evidence="6" type="ORF">DFH08DRAFT_207123</name>
</gene>
<dbReference type="EMBL" id="JARIHO010000020">
    <property type="protein sequence ID" value="KAJ7346974.1"/>
    <property type="molecule type" value="Genomic_DNA"/>
</dbReference>
<dbReference type="GO" id="GO:0008270">
    <property type="term" value="F:zinc ion binding"/>
    <property type="evidence" value="ECO:0007669"/>
    <property type="project" value="UniProtKB-KW"/>
</dbReference>
<protein>
    <recommendedName>
        <fullName evidence="5">MYND-type domain-containing protein</fullName>
    </recommendedName>
</protein>
<evidence type="ECO:0000256" key="2">
    <source>
        <dbReference type="ARBA" id="ARBA00022771"/>
    </source>
</evidence>
<evidence type="ECO:0000313" key="6">
    <source>
        <dbReference type="EMBL" id="KAJ7346974.1"/>
    </source>
</evidence>
<evidence type="ECO:0000256" key="4">
    <source>
        <dbReference type="PROSITE-ProRule" id="PRU00134"/>
    </source>
</evidence>
<reference evidence="6" key="1">
    <citation type="submission" date="2023-03" db="EMBL/GenBank/DDBJ databases">
        <title>Massive genome expansion in bonnet fungi (Mycena s.s.) driven by repeated elements and novel gene families across ecological guilds.</title>
        <authorList>
            <consortium name="Lawrence Berkeley National Laboratory"/>
            <person name="Harder C.B."/>
            <person name="Miyauchi S."/>
            <person name="Viragh M."/>
            <person name="Kuo A."/>
            <person name="Thoen E."/>
            <person name="Andreopoulos B."/>
            <person name="Lu D."/>
            <person name="Skrede I."/>
            <person name="Drula E."/>
            <person name="Henrissat B."/>
            <person name="Morin E."/>
            <person name="Kohler A."/>
            <person name="Barry K."/>
            <person name="LaButti K."/>
            <person name="Morin E."/>
            <person name="Salamov A."/>
            <person name="Lipzen A."/>
            <person name="Mereny Z."/>
            <person name="Hegedus B."/>
            <person name="Baldrian P."/>
            <person name="Stursova M."/>
            <person name="Weitz H."/>
            <person name="Taylor A."/>
            <person name="Grigoriev I.V."/>
            <person name="Nagy L.G."/>
            <person name="Martin F."/>
            <person name="Kauserud H."/>
        </authorList>
    </citation>
    <scope>NUCLEOTIDE SEQUENCE</scope>
    <source>
        <strain evidence="6">CBHHK002</strain>
    </source>
</reference>
<keyword evidence="7" id="KW-1185">Reference proteome</keyword>
<evidence type="ECO:0000256" key="1">
    <source>
        <dbReference type="ARBA" id="ARBA00022723"/>
    </source>
</evidence>
<dbReference type="Pfam" id="PF01753">
    <property type="entry name" value="zf-MYND"/>
    <property type="match status" value="1"/>
</dbReference>
<comment type="caution">
    <text evidence="6">The sequence shown here is derived from an EMBL/GenBank/DDBJ whole genome shotgun (WGS) entry which is preliminary data.</text>
</comment>
<accession>A0AAD7A079</accession>
<proteinExistence type="predicted"/>
<keyword evidence="3" id="KW-0862">Zinc</keyword>